<proteinExistence type="predicted"/>
<dbReference type="Proteomes" id="UP000076798">
    <property type="component" value="Unassembled WGS sequence"/>
</dbReference>
<organism evidence="1 2">
    <name type="scientific">Sistotremastrum suecicum HHB10207 ss-3</name>
    <dbReference type="NCBI Taxonomy" id="1314776"/>
    <lineage>
        <taxon>Eukaryota</taxon>
        <taxon>Fungi</taxon>
        <taxon>Dikarya</taxon>
        <taxon>Basidiomycota</taxon>
        <taxon>Agaricomycotina</taxon>
        <taxon>Agaricomycetes</taxon>
        <taxon>Sistotremastrales</taxon>
        <taxon>Sistotremastraceae</taxon>
        <taxon>Sistotremastrum</taxon>
    </lineage>
</organism>
<evidence type="ECO:0000313" key="1">
    <source>
        <dbReference type="EMBL" id="KZT31978.1"/>
    </source>
</evidence>
<name>A0A165X9S9_9AGAM</name>
<protein>
    <submittedName>
        <fullName evidence="1">Uncharacterized protein</fullName>
    </submittedName>
</protein>
<keyword evidence="2" id="KW-1185">Reference proteome</keyword>
<evidence type="ECO:0000313" key="2">
    <source>
        <dbReference type="Proteomes" id="UP000076798"/>
    </source>
</evidence>
<gene>
    <name evidence="1" type="ORF">SISSUDRAFT_1038057</name>
</gene>
<dbReference type="AlphaFoldDB" id="A0A165X9S9"/>
<accession>A0A165X9S9</accession>
<dbReference type="EMBL" id="KV428414">
    <property type="protein sequence ID" value="KZT31978.1"/>
    <property type="molecule type" value="Genomic_DNA"/>
</dbReference>
<sequence>MAANGVFDHALQDTLHNYRIEWTEDCVTEMEARGFPGWPWFPIGEPQHISLRKMRQFALRYNRVSRYNKIPVASAVRWYSIWRMSDAFFDTFNEFIAAADGEGVFF</sequence>
<reference evidence="1 2" key="1">
    <citation type="journal article" date="2016" name="Mol. Biol. Evol.">
        <title>Comparative Genomics of Early-Diverging Mushroom-Forming Fungi Provides Insights into the Origins of Lignocellulose Decay Capabilities.</title>
        <authorList>
            <person name="Nagy L.G."/>
            <person name="Riley R."/>
            <person name="Tritt A."/>
            <person name="Adam C."/>
            <person name="Daum C."/>
            <person name="Floudas D."/>
            <person name="Sun H."/>
            <person name="Yadav J.S."/>
            <person name="Pangilinan J."/>
            <person name="Larsson K.H."/>
            <person name="Matsuura K."/>
            <person name="Barry K."/>
            <person name="Labutti K."/>
            <person name="Kuo R."/>
            <person name="Ohm R.A."/>
            <person name="Bhattacharya S.S."/>
            <person name="Shirouzu T."/>
            <person name="Yoshinaga Y."/>
            <person name="Martin F.M."/>
            <person name="Grigoriev I.V."/>
            <person name="Hibbett D.S."/>
        </authorList>
    </citation>
    <scope>NUCLEOTIDE SEQUENCE [LARGE SCALE GENOMIC DNA]</scope>
    <source>
        <strain evidence="1 2">HHB10207 ss-3</strain>
    </source>
</reference>